<dbReference type="EMBL" id="JADJEV010000002">
    <property type="protein sequence ID" value="MBK6972113.1"/>
    <property type="molecule type" value="Genomic_DNA"/>
</dbReference>
<proteinExistence type="predicted"/>
<dbReference type="AlphaFoldDB" id="A0A9D7HKY5"/>
<name>A0A9D7HKY5_9PROT</name>
<organism evidence="2 3">
    <name type="scientific">Candidatus Methylophosphatis roskildensis</name>
    <dbReference type="NCBI Taxonomy" id="2899263"/>
    <lineage>
        <taxon>Bacteria</taxon>
        <taxon>Pseudomonadati</taxon>
        <taxon>Pseudomonadota</taxon>
        <taxon>Betaproteobacteria</taxon>
        <taxon>Nitrosomonadales</taxon>
        <taxon>Sterolibacteriaceae</taxon>
        <taxon>Candidatus Methylophosphatis</taxon>
    </lineage>
</organism>
<reference evidence="2" key="1">
    <citation type="submission" date="2020-10" db="EMBL/GenBank/DDBJ databases">
        <title>Connecting structure to function with the recovery of over 1000 high-quality activated sludge metagenome-assembled genomes encoding full-length rRNA genes using long-read sequencing.</title>
        <authorList>
            <person name="Singleton C.M."/>
            <person name="Petriglieri F."/>
            <person name="Kristensen J.M."/>
            <person name="Kirkegaard R.H."/>
            <person name="Michaelsen T.Y."/>
            <person name="Andersen M.H."/>
            <person name="Karst S.M."/>
            <person name="Dueholm M.S."/>
            <person name="Nielsen P.H."/>
            <person name="Albertsen M."/>
        </authorList>
    </citation>
    <scope>NUCLEOTIDE SEQUENCE</scope>
    <source>
        <strain evidence="2">Bjer_18-Q3-R1-45_BAT3C.347</strain>
    </source>
</reference>
<protein>
    <submittedName>
        <fullName evidence="2">Uncharacterized protein</fullName>
    </submittedName>
</protein>
<dbReference type="Proteomes" id="UP000807785">
    <property type="component" value="Unassembled WGS sequence"/>
</dbReference>
<comment type="caution">
    <text evidence="2">The sequence shown here is derived from an EMBL/GenBank/DDBJ whole genome shotgun (WGS) entry which is preliminary data.</text>
</comment>
<evidence type="ECO:0000313" key="3">
    <source>
        <dbReference type="Proteomes" id="UP000807785"/>
    </source>
</evidence>
<gene>
    <name evidence="2" type="ORF">IPH26_03880</name>
</gene>
<evidence type="ECO:0000313" key="2">
    <source>
        <dbReference type="EMBL" id="MBK6972113.1"/>
    </source>
</evidence>
<sequence length="79" mass="8282">MKRIHLLILIVVAIVLTLFALRVSEKADLPPATSTRTSPGTEPGAVPPSESRPAGSLEREDAGIGTSTLPRAPASLERP</sequence>
<feature type="region of interest" description="Disordered" evidence="1">
    <location>
        <begin position="27"/>
        <end position="79"/>
    </location>
</feature>
<accession>A0A9D7HKY5</accession>
<evidence type="ECO:0000256" key="1">
    <source>
        <dbReference type="SAM" id="MobiDB-lite"/>
    </source>
</evidence>